<gene>
    <name evidence="4" type="ORF">J0A67_11370</name>
</gene>
<dbReference type="Gene3D" id="2.60.120.1440">
    <property type="match status" value="1"/>
</dbReference>
<dbReference type="Pfam" id="PF04773">
    <property type="entry name" value="FecR"/>
    <property type="match status" value="1"/>
</dbReference>
<evidence type="ECO:0000256" key="1">
    <source>
        <dbReference type="SAM" id="Phobius"/>
    </source>
</evidence>
<dbReference type="PANTHER" id="PTHR30273">
    <property type="entry name" value="PERIPLASMIC SIGNAL SENSOR AND SIGMA FACTOR ACTIVATOR FECR-RELATED"/>
    <property type="match status" value="1"/>
</dbReference>
<name>A0ABS3BUS6_9BACT</name>
<dbReference type="RefSeq" id="WP_206569449.1">
    <property type="nucleotide sequence ID" value="NZ_JAFKCW010000002.1"/>
</dbReference>
<keyword evidence="1" id="KW-1133">Transmembrane helix</keyword>
<reference evidence="4 5" key="1">
    <citation type="submission" date="2021-03" db="EMBL/GenBank/DDBJ databases">
        <title>novel species isolated from a fishpond in China.</title>
        <authorList>
            <person name="Lu H."/>
            <person name="Cai Z."/>
        </authorList>
    </citation>
    <scope>NUCLEOTIDE SEQUENCE [LARGE SCALE GENOMIC DNA]</scope>
    <source>
        <strain evidence="4 5">JCM 31546</strain>
    </source>
</reference>
<organism evidence="4 5">
    <name type="scientific">Algoriphagus aestuariicola</name>
    <dbReference type="NCBI Taxonomy" id="1852016"/>
    <lineage>
        <taxon>Bacteria</taxon>
        <taxon>Pseudomonadati</taxon>
        <taxon>Bacteroidota</taxon>
        <taxon>Cytophagia</taxon>
        <taxon>Cytophagales</taxon>
        <taxon>Cyclobacteriaceae</taxon>
        <taxon>Algoriphagus</taxon>
    </lineage>
</organism>
<evidence type="ECO:0000313" key="4">
    <source>
        <dbReference type="EMBL" id="MBN7801464.1"/>
    </source>
</evidence>
<dbReference type="InterPro" id="IPR032508">
    <property type="entry name" value="FecR_C"/>
</dbReference>
<dbReference type="Gene3D" id="3.55.50.30">
    <property type="match status" value="1"/>
</dbReference>
<feature type="transmembrane region" description="Helical" evidence="1">
    <location>
        <begin position="116"/>
        <end position="138"/>
    </location>
</feature>
<feature type="domain" description="FecR protein" evidence="2">
    <location>
        <begin position="155"/>
        <end position="247"/>
    </location>
</feature>
<keyword evidence="5" id="KW-1185">Reference proteome</keyword>
<dbReference type="InterPro" id="IPR006860">
    <property type="entry name" value="FecR"/>
</dbReference>
<dbReference type="Pfam" id="PF16344">
    <property type="entry name" value="FecR_C"/>
    <property type="match status" value="1"/>
</dbReference>
<keyword evidence="1" id="KW-0812">Transmembrane</keyword>
<dbReference type="PANTHER" id="PTHR30273:SF2">
    <property type="entry name" value="PROTEIN FECR"/>
    <property type="match status" value="1"/>
</dbReference>
<dbReference type="Proteomes" id="UP000664698">
    <property type="component" value="Unassembled WGS sequence"/>
</dbReference>
<proteinExistence type="predicted"/>
<accession>A0ABS3BUS6</accession>
<sequence>MDISGFSVEDFVLNREFRIWVLFPGKSTNIHWDKLLKENPGQISKAKVAREIVLNLSYRKESLTENESTRLWELIDAELDDLASESEGCEIVPISPVSILNRHEIPERRFFRYSQWIGVAAILVLAFTISLGVNLVYYQEMPVAPVQLLVYEEHLTPPGVKSTMTLQDGSKVMLNSGSSLRYIKNFETDRRVVHLSGEAYFEVAKDSLRPFTVIAEGVKTTALGTAFNVSAYEKENINVSLVEGRVEVESEKDHTLSAKLSVGEELSVNLETGKSQKGNFDPDMVLAWTNKKIIFQKAKMDEAIRVLENWYGVKFKLKNRPAPGLLVYGEYEDEILENILEGLSYSARFEYKIQQDEVEISFR</sequence>
<comment type="caution">
    <text evidence="4">The sequence shown here is derived from an EMBL/GenBank/DDBJ whole genome shotgun (WGS) entry which is preliminary data.</text>
</comment>
<keyword evidence="1" id="KW-0472">Membrane</keyword>
<evidence type="ECO:0000259" key="3">
    <source>
        <dbReference type="Pfam" id="PF16344"/>
    </source>
</evidence>
<feature type="domain" description="Protein FecR C-terminal" evidence="3">
    <location>
        <begin position="292"/>
        <end position="360"/>
    </location>
</feature>
<evidence type="ECO:0000313" key="5">
    <source>
        <dbReference type="Proteomes" id="UP000664698"/>
    </source>
</evidence>
<dbReference type="EMBL" id="JAFKCW010000002">
    <property type="protein sequence ID" value="MBN7801464.1"/>
    <property type="molecule type" value="Genomic_DNA"/>
</dbReference>
<dbReference type="InterPro" id="IPR012373">
    <property type="entry name" value="Ferrdict_sens_TM"/>
</dbReference>
<evidence type="ECO:0000259" key="2">
    <source>
        <dbReference type="Pfam" id="PF04773"/>
    </source>
</evidence>
<protein>
    <submittedName>
        <fullName evidence="4">FecR domain-containing protein</fullName>
    </submittedName>
</protein>